<evidence type="ECO:0000313" key="2">
    <source>
        <dbReference type="Proteomes" id="UP001293593"/>
    </source>
</evidence>
<sequence>MAAIDIAHNPVQHDRTKHVEIDRHFIREKVDKGIVDLRYIPSKEQTADILTKGLPKDGFEYLIGKLNLIYIYRPT</sequence>
<proteinExistence type="predicted"/>
<organism evidence="1 2">
    <name type="scientific">Acacia crassicarpa</name>
    <name type="common">northern wattle</name>
    <dbReference type="NCBI Taxonomy" id="499986"/>
    <lineage>
        <taxon>Eukaryota</taxon>
        <taxon>Viridiplantae</taxon>
        <taxon>Streptophyta</taxon>
        <taxon>Embryophyta</taxon>
        <taxon>Tracheophyta</taxon>
        <taxon>Spermatophyta</taxon>
        <taxon>Magnoliopsida</taxon>
        <taxon>eudicotyledons</taxon>
        <taxon>Gunneridae</taxon>
        <taxon>Pentapetalae</taxon>
        <taxon>rosids</taxon>
        <taxon>fabids</taxon>
        <taxon>Fabales</taxon>
        <taxon>Fabaceae</taxon>
        <taxon>Caesalpinioideae</taxon>
        <taxon>mimosoid clade</taxon>
        <taxon>Acacieae</taxon>
        <taxon>Acacia</taxon>
    </lineage>
</organism>
<protein>
    <recommendedName>
        <fullName evidence="3">Copia protein</fullName>
    </recommendedName>
</protein>
<gene>
    <name evidence="1" type="ORF">QN277_022789</name>
</gene>
<keyword evidence="2" id="KW-1185">Reference proteome</keyword>
<accession>A0AAE1JFY6</accession>
<name>A0AAE1JFY6_9FABA</name>
<comment type="caution">
    <text evidence="1">The sequence shown here is derived from an EMBL/GenBank/DDBJ whole genome shotgun (WGS) entry which is preliminary data.</text>
</comment>
<evidence type="ECO:0008006" key="3">
    <source>
        <dbReference type="Google" id="ProtNLM"/>
    </source>
</evidence>
<dbReference type="CDD" id="cd09272">
    <property type="entry name" value="RNase_HI_RT_Ty1"/>
    <property type="match status" value="1"/>
</dbReference>
<reference evidence="1" key="1">
    <citation type="submission" date="2023-10" db="EMBL/GenBank/DDBJ databases">
        <title>Chromosome-level genome of the transformable northern wattle, Acacia crassicarpa.</title>
        <authorList>
            <person name="Massaro I."/>
            <person name="Sinha N.R."/>
            <person name="Poethig S."/>
            <person name="Leichty A.R."/>
        </authorList>
    </citation>
    <scope>NUCLEOTIDE SEQUENCE</scope>
    <source>
        <strain evidence="1">Acra3RX</strain>
        <tissue evidence="1">Leaf</tissue>
    </source>
</reference>
<evidence type="ECO:0000313" key="1">
    <source>
        <dbReference type="EMBL" id="KAK4269661.1"/>
    </source>
</evidence>
<dbReference type="Proteomes" id="UP001293593">
    <property type="component" value="Unassembled WGS sequence"/>
</dbReference>
<dbReference type="AlphaFoldDB" id="A0AAE1JFY6"/>
<dbReference type="EMBL" id="JAWXYG010000006">
    <property type="protein sequence ID" value="KAK4269661.1"/>
    <property type="molecule type" value="Genomic_DNA"/>
</dbReference>